<reference evidence="2" key="1">
    <citation type="submission" date="2018-06" db="EMBL/GenBank/DDBJ databases">
        <authorList>
            <person name="Cea G.-C."/>
            <person name="William W."/>
        </authorList>
    </citation>
    <scope>NUCLEOTIDE SEQUENCE [LARGE SCALE GENOMIC DNA]</scope>
    <source>
        <strain evidence="2">DB21MT-2</strain>
    </source>
</reference>
<protein>
    <submittedName>
        <fullName evidence="1">Uncharacterized protein</fullName>
    </submittedName>
</protein>
<dbReference type="EMBL" id="LS483452">
    <property type="protein sequence ID" value="SQH75004.1"/>
    <property type="molecule type" value="Genomic_DNA"/>
</dbReference>
<evidence type="ECO:0000313" key="2">
    <source>
        <dbReference type="Proteomes" id="UP000250123"/>
    </source>
</evidence>
<name>A0A330M0D4_9GAMM</name>
<evidence type="ECO:0000313" key="1">
    <source>
        <dbReference type="EMBL" id="SQH75004.1"/>
    </source>
</evidence>
<dbReference type="KEGG" id="sbk:SHEWBE_1035"/>
<proteinExistence type="predicted"/>
<organism evidence="1 2">
    <name type="scientific">Shewanella benthica</name>
    <dbReference type="NCBI Taxonomy" id="43661"/>
    <lineage>
        <taxon>Bacteria</taxon>
        <taxon>Pseudomonadati</taxon>
        <taxon>Pseudomonadota</taxon>
        <taxon>Gammaproteobacteria</taxon>
        <taxon>Alteromonadales</taxon>
        <taxon>Shewanellaceae</taxon>
        <taxon>Shewanella</taxon>
    </lineage>
</organism>
<dbReference type="Proteomes" id="UP000250123">
    <property type="component" value="Chromosome SHEWBE"/>
</dbReference>
<gene>
    <name evidence="1" type="ORF">SHEWBE_1035</name>
</gene>
<sequence length="60" mass="6954">MHVTEITRSKGVTYQILYHLRDKVREEGSPEPSQTLTIDQQKFNLQSSSKPLRCPKLKLV</sequence>
<dbReference type="AlphaFoldDB" id="A0A330M0D4"/>
<accession>A0A330M0D4</accession>